<gene>
    <name evidence="2" type="ORF">TWF694_002107</name>
</gene>
<evidence type="ECO:0000313" key="2">
    <source>
        <dbReference type="EMBL" id="KAK6535652.1"/>
    </source>
</evidence>
<accession>A0AAV9X4L4</accession>
<sequence>MARPFSTLRASILFSKTDISSLPLELHVEILDYLDHWVHLLTASQVCQAWRSLLLKRLHVDSLYQPVYIGPATRYLDAHPAFYHFHQFQPTIFGEPSDQKLPHLYKYNHERHLLFQECTIAYRRCPTSNIPQIKIHPSKAMGFYDKHALAYFSDGTKEPQFYGLWYLSLLSSPIITDSRPLVDRTRHKVVLRFRRMCGWTSMETIHSDGRYISIGSILDSIFKHYKECFEFSCSTCARKFEAKRKEKALNPLFSHDTDGESLQQDEIVPDWDLGSWEMTGYTEFDYHCKNFGVIIRENEKERRSNLMVLTVSPGESW</sequence>
<dbReference type="InterPro" id="IPR036047">
    <property type="entry name" value="F-box-like_dom_sf"/>
</dbReference>
<organism evidence="2 3">
    <name type="scientific">Orbilia ellipsospora</name>
    <dbReference type="NCBI Taxonomy" id="2528407"/>
    <lineage>
        <taxon>Eukaryota</taxon>
        <taxon>Fungi</taxon>
        <taxon>Dikarya</taxon>
        <taxon>Ascomycota</taxon>
        <taxon>Pezizomycotina</taxon>
        <taxon>Orbiliomycetes</taxon>
        <taxon>Orbiliales</taxon>
        <taxon>Orbiliaceae</taxon>
        <taxon>Orbilia</taxon>
    </lineage>
</organism>
<comment type="caution">
    <text evidence="2">The sequence shown here is derived from an EMBL/GenBank/DDBJ whole genome shotgun (WGS) entry which is preliminary data.</text>
</comment>
<dbReference type="EMBL" id="JAVHJO010000010">
    <property type="protein sequence ID" value="KAK6535652.1"/>
    <property type="molecule type" value="Genomic_DNA"/>
</dbReference>
<evidence type="ECO:0000313" key="3">
    <source>
        <dbReference type="Proteomes" id="UP001365542"/>
    </source>
</evidence>
<reference evidence="2 3" key="1">
    <citation type="submission" date="2019-10" db="EMBL/GenBank/DDBJ databases">
        <authorList>
            <person name="Palmer J.M."/>
        </authorList>
    </citation>
    <scope>NUCLEOTIDE SEQUENCE [LARGE SCALE GENOMIC DNA]</scope>
    <source>
        <strain evidence="2 3">TWF694</strain>
    </source>
</reference>
<name>A0AAV9X4L4_9PEZI</name>
<dbReference type="InterPro" id="IPR001810">
    <property type="entry name" value="F-box_dom"/>
</dbReference>
<dbReference type="SUPFAM" id="SSF81383">
    <property type="entry name" value="F-box domain"/>
    <property type="match status" value="1"/>
</dbReference>
<dbReference type="SMART" id="SM00256">
    <property type="entry name" value="FBOX"/>
    <property type="match status" value="1"/>
</dbReference>
<dbReference type="Proteomes" id="UP001365542">
    <property type="component" value="Unassembled WGS sequence"/>
</dbReference>
<dbReference type="Pfam" id="PF12937">
    <property type="entry name" value="F-box-like"/>
    <property type="match status" value="1"/>
</dbReference>
<keyword evidence="3" id="KW-1185">Reference proteome</keyword>
<evidence type="ECO:0000259" key="1">
    <source>
        <dbReference type="PROSITE" id="PS50181"/>
    </source>
</evidence>
<dbReference type="AlphaFoldDB" id="A0AAV9X4L4"/>
<feature type="domain" description="F-box" evidence="1">
    <location>
        <begin position="16"/>
        <end position="67"/>
    </location>
</feature>
<dbReference type="PROSITE" id="PS50181">
    <property type="entry name" value="FBOX"/>
    <property type="match status" value="1"/>
</dbReference>
<protein>
    <recommendedName>
        <fullName evidence="1">F-box domain-containing protein</fullName>
    </recommendedName>
</protein>
<dbReference type="Gene3D" id="1.20.1280.50">
    <property type="match status" value="1"/>
</dbReference>
<proteinExistence type="predicted"/>